<dbReference type="InterPro" id="IPR003594">
    <property type="entry name" value="HATPase_dom"/>
</dbReference>
<dbReference type="CDD" id="cd00082">
    <property type="entry name" value="HisKA"/>
    <property type="match status" value="1"/>
</dbReference>
<evidence type="ECO:0000256" key="6">
    <source>
        <dbReference type="ARBA" id="ARBA00022777"/>
    </source>
</evidence>
<evidence type="ECO:0000256" key="2">
    <source>
        <dbReference type="ARBA" id="ARBA00012438"/>
    </source>
</evidence>
<dbReference type="Gene3D" id="3.30.565.10">
    <property type="entry name" value="Histidine kinase-like ATPase, C-terminal domain"/>
    <property type="match status" value="1"/>
</dbReference>
<dbReference type="InterPro" id="IPR036097">
    <property type="entry name" value="HisK_dim/P_sf"/>
</dbReference>
<dbReference type="PANTHER" id="PTHR45436:SF5">
    <property type="entry name" value="SENSOR HISTIDINE KINASE TRCS"/>
    <property type="match status" value="1"/>
</dbReference>
<dbReference type="InterPro" id="IPR005467">
    <property type="entry name" value="His_kinase_dom"/>
</dbReference>
<evidence type="ECO:0000256" key="3">
    <source>
        <dbReference type="ARBA" id="ARBA00022553"/>
    </source>
</evidence>
<evidence type="ECO:0000256" key="1">
    <source>
        <dbReference type="ARBA" id="ARBA00000085"/>
    </source>
</evidence>
<keyword evidence="6 11" id="KW-0418">Kinase</keyword>
<evidence type="ECO:0000313" key="11">
    <source>
        <dbReference type="EMBL" id="GGX33256.1"/>
    </source>
</evidence>
<dbReference type="SMART" id="SM00387">
    <property type="entry name" value="HATPase_c"/>
    <property type="match status" value="1"/>
</dbReference>
<dbReference type="Pfam" id="PF02518">
    <property type="entry name" value="HATPase_c"/>
    <property type="match status" value="1"/>
</dbReference>
<dbReference type="Gene3D" id="1.10.287.130">
    <property type="match status" value="1"/>
</dbReference>
<proteinExistence type="predicted"/>
<dbReference type="SMART" id="SM00388">
    <property type="entry name" value="HisKA"/>
    <property type="match status" value="1"/>
</dbReference>
<dbReference type="AlphaFoldDB" id="A0A918JYW8"/>
<dbReference type="Proteomes" id="UP000601108">
    <property type="component" value="Unassembled WGS sequence"/>
</dbReference>
<name>A0A918JYW8_9FLAO</name>
<evidence type="ECO:0000256" key="7">
    <source>
        <dbReference type="ARBA" id="ARBA00022989"/>
    </source>
</evidence>
<dbReference type="PANTHER" id="PTHR45436">
    <property type="entry name" value="SENSOR HISTIDINE KINASE YKOH"/>
    <property type="match status" value="1"/>
</dbReference>
<evidence type="ECO:0000256" key="9">
    <source>
        <dbReference type="SAM" id="Phobius"/>
    </source>
</evidence>
<keyword evidence="3" id="KW-0597">Phosphoprotein</keyword>
<keyword evidence="12" id="KW-1185">Reference proteome</keyword>
<keyword evidence="4" id="KW-0808">Transferase</keyword>
<dbReference type="SUPFAM" id="SSF55874">
    <property type="entry name" value="ATPase domain of HSP90 chaperone/DNA topoisomerase II/histidine kinase"/>
    <property type="match status" value="1"/>
</dbReference>
<keyword evidence="9" id="KW-0472">Membrane</keyword>
<comment type="caution">
    <text evidence="11">The sequence shown here is derived from an EMBL/GenBank/DDBJ whole genome shotgun (WGS) entry which is preliminary data.</text>
</comment>
<evidence type="ECO:0000313" key="12">
    <source>
        <dbReference type="Proteomes" id="UP000601108"/>
    </source>
</evidence>
<dbReference type="SUPFAM" id="SSF47384">
    <property type="entry name" value="Homodimeric domain of signal transducing histidine kinase"/>
    <property type="match status" value="1"/>
</dbReference>
<feature type="coiled-coil region" evidence="8">
    <location>
        <begin position="203"/>
        <end position="248"/>
    </location>
</feature>
<reference evidence="11 12" key="1">
    <citation type="journal article" date="2014" name="Int. J. Syst. Evol. Microbiol.">
        <title>Complete genome sequence of Corynebacterium casei LMG S-19264T (=DSM 44701T), isolated from a smear-ripened cheese.</title>
        <authorList>
            <consortium name="US DOE Joint Genome Institute (JGI-PGF)"/>
            <person name="Walter F."/>
            <person name="Albersmeier A."/>
            <person name="Kalinowski J."/>
            <person name="Ruckert C."/>
        </authorList>
    </citation>
    <scope>NUCLEOTIDE SEQUENCE [LARGE SCALE GENOMIC DNA]</scope>
    <source>
        <strain evidence="11 12">KCTC 12285</strain>
    </source>
</reference>
<dbReference type="GO" id="GO:0000155">
    <property type="term" value="F:phosphorelay sensor kinase activity"/>
    <property type="evidence" value="ECO:0007669"/>
    <property type="project" value="InterPro"/>
</dbReference>
<comment type="catalytic activity">
    <reaction evidence="1">
        <text>ATP + protein L-histidine = ADP + protein N-phospho-L-histidine.</text>
        <dbReference type="EC" id="2.7.13.3"/>
    </reaction>
</comment>
<sequence>MKLLILSNRYYFAGLLAVSLLGGISSYFLIESIINRDFNQKLLAEKKQLIYELHKYDDLLDNLYLNIGDRISLQKQNHDPKIKTYIKDTILFNFYEQKEQSFRQITFSDQVKGDYYKITISKSLISSKDLIQVVTEIVALITFLFFITILLLNNVISKKIWKPFYHTITIITNLNIAKPQPLSFRRTKILEFNELNSTVEVMMIQMEKDYKNLKEYIENTSHEIQTPIAIIKNKIEILMQDKNLLEGQLTTLNQIHEYAGRISKLKENISLLSKIDNNQFIHTIEIPITDYLKKRIDDVKELIIIKNINTTLHFKKNPVIRINETLAYLLFSNLLSNAIKHNTNKGEMVIEITDYFLSIKNTGKPLDINPEDLFGRFKKSGNKPDSTGLGLSLVHSIASYYNFPISYTNKNTWHTIVLNFHSNIYPSKYI</sequence>
<evidence type="ECO:0000259" key="10">
    <source>
        <dbReference type="PROSITE" id="PS50109"/>
    </source>
</evidence>
<organism evidence="11 12">
    <name type="scientific">Aquimarina muelleri</name>
    <dbReference type="NCBI Taxonomy" id="279356"/>
    <lineage>
        <taxon>Bacteria</taxon>
        <taxon>Pseudomonadati</taxon>
        <taxon>Bacteroidota</taxon>
        <taxon>Flavobacteriia</taxon>
        <taxon>Flavobacteriales</taxon>
        <taxon>Flavobacteriaceae</taxon>
        <taxon>Aquimarina</taxon>
    </lineage>
</organism>
<keyword evidence="7 9" id="KW-1133">Transmembrane helix</keyword>
<gene>
    <name evidence="11" type="ORF">GCM10007384_37450</name>
</gene>
<protein>
    <recommendedName>
        <fullName evidence="2">histidine kinase</fullName>
        <ecNumber evidence="2">2.7.13.3</ecNumber>
    </recommendedName>
</protein>
<feature type="transmembrane region" description="Helical" evidence="9">
    <location>
        <begin position="12"/>
        <end position="30"/>
    </location>
</feature>
<dbReference type="InterPro" id="IPR036890">
    <property type="entry name" value="HATPase_C_sf"/>
</dbReference>
<accession>A0A918JYW8</accession>
<keyword evidence="8" id="KW-0175">Coiled coil</keyword>
<evidence type="ECO:0000256" key="5">
    <source>
        <dbReference type="ARBA" id="ARBA00022692"/>
    </source>
</evidence>
<dbReference type="InterPro" id="IPR003661">
    <property type="entry name" value="HisK_dim/P_dom"/>
</dbReference>
<evidence type="ECO:0000256" key="8">
    <source>
        <dbReference type="SAM" id="Coils"/>
    </source>
</evidence>
<feature type="transmembrane region" description="Helical" evidence="9">
    <location>
        <begin position="130"/>
        <end position="152"/>
    </location>
</feature>
<dbReference type="InterPro" id="IPR050428">
    <property type="entry name" value="TCS_sensor_his_kinase"/>
</dbReference>
<feature type="domain" description="Histidine kinase" evidence="10">
    <location>
        <begin position="219"/>
        <end position="410"/>
    </location>
</feature>
<dbReference type="Pfam" id="PF00512">
    <property type="entry name" value="HisKA"/>
    <property type="match status" value="1"/>
</dbReference>
<dbReference type="EMBL" id="BMWS01000039">
    <property type="protein sequence ID" value="GGX33256.1"/>
    <property type="molecule type" value="Genomic_DNA"/>
</dbReference>
<dbReference type="RefSeq" id="WP_027413790.1">
    <property type="nucleotide sequence ID" value="NZ_BMWS01000039.1"/>
</dbReference>
<dbReference type="EC" id="2.7.13.3" evidence="2"/>
<keyword evidence="5 9" id="KW-0812">Transmembrane</keyword>
<evidence type="ECO:0000256" key="4">
    <source>
        <dbReference type="ARBA" id="ARBA00022679"/>
    </source>
</evidence>
<dbReference type="PROSITE" id="PS50109">
    <property type="entry name" value="HIS_KIN"/>
    <property type="match status" value="1"/>
</dbReference>
<dbReference type="GO" id="GO:0005886">
    <property type="term" value="C:plasma membrane"/>
    <property type="evidence" value="ECO:0007669"/>
    <property type="project" value="TreeGrafter"/>
</dbReference>